<dbReference type="RefSeq" id="WP_073108600.1">
    <property type="nucleotide sequence ID" value="NZ_FQZY01000022.1"/>
</dbReference>
<dbReference type="Proteomes" id="UP000184301">
    <property type="component" value="Unassembled WGS sequence"/>
</dbReference>
<reference evidence="2 3" key="1">
    <citation type="submission" date="2016-11" db="EMBL/GenBank/DDBJ databases">
        <authorList>
            <person name="Jaros S."/>
            <person name="Januszkiewicz K."/>
            <person name="Wedrychowicz H."/>
        </authorList>
    </citation>
    <scope>NUCLEOTIDE SEQUENCE [LARGE SCALE GENOMIC DNA]</scope>
    <source>
        <strain evidence="2 3">DSM 15480</strain>
    </source>
</reference>
<gene>
    <name evidence="2" type="ORF">SAMN02745243_01733</name>
</gene>
<evidence type="ECO:0000313" key="2">
    <source>
        <dbReference type="EMBL" id="SHJ91990.1"/>
    </source>
</evidence>
<protein>
    <submittedName>
        <fullName evidence="2">Zinc dependent phospholipase C</fullName>
    </submittedName>
</protein>
<feature type="domain" description="Phospholipase C/D" evidence="1">
    <location>
        <begin position="7"/>
        <end position="142"/>
    </location>
</feature>
<accession>A0A1M6N8C5</accession>
<dbReference type="STRING" id="1121950.SAMN02745243_01733"/>
<keyword evidence="3" id="KW-1185">Reference proteome</keyword>
<proteinExistence type="predicted"/>
<dbReference type="EMBL" id="FQZY01000022">
    <property type="protein sequence ID" value="SHJ91990.1"/>
    <property type="molecule type" value="Genomic_DNA"/>
</dbReference>
<evidence type="ECO:0000313" key="3">
    <source>
        <dbReference type="Proteomes" id="UP000184301"/>
    </source>
</evidence>
<dbReference type="Pfam" id="PF00882">
    <property type="entry name" value="Zn_dep_PLPC"/>
    <property type="match status" value="1"/>
</dbReference>
<dbReference type="OrthoDB" id="9810528at2"/>
<organism evidence="2 3">
    <name type="scientific">Hespellia stercorisuis DSM 15480</name>
    <dbReference type="NCBI Taxonomy" id="1121950"/>
    <lineage>
        <taxon>Bacteria</taxon>
        <taxon>Bacillati</taxon>
        <taxon>Bacillota</taxon>
        <taxon>Clostridia</taxon>
        <taxon>Lachnospirales</taxon>
        <taxon>Lachnospiraceae</taxon>
        <taxon>Hespellia</taxon>
    </lineage>
</organism>
<sequence length="284" mass="32813">MPSTYAHYRMGQEISQMLTGDEKRIVENYPDLFNIGLHGPDILFYYQPLKSNKINRIGFGMHEQPGYQFFEHAADIIRKKESSPAYQAYVYGFICHFALDVTCHGYVDEKIRQSGVSHGEIEVEFDRELMVRDGLDPVRHRLTDHIVINSETSDVIQDFYEGVTAKDVGKALRGMISNNNLLLAPSKLKRKLIYMLLKVSGNYEEMHGLIVNYEKNEKCSDSTQRLLLLYDGAKNLAARLIREYPEYLLGKMELDHVYQYTFGSKLVKEKGREDCIYEVQTDKS</sequence>
<evidence type="ECO:0000259" key="1">
    <source>
        <dbReference type="Pfam" id="PF00882"/>
    </source>
</evidence>
<name>A0A1M6N8C5_9FIRM</name>
<dbReference type="AlphaFoldDB" id="A0A1M6N8C5"/>
<dbReference type="InterPro" id="IPR029002">
    <property type="entry name" value="PLPC/GPLD1"/>
</dbReference>